<dbReference type="SUPFAM" id="SSF52172">
    <property type="entry name" value="CheY-like"/>
    <property type="match status" value="1"/>
</dbReference>
<dbReference type="PANTHER" id="PTHR44591">
    <property type="entry name" value="STRESS RESPONSE REGULATOR PROTEIN 1"/>
    <property type="match status" value="1"/>
</dbReference>
<dbReference type="Proteomes" id="UP001163882">
    <property type="component" value="Chromosome"/>
</dbReference>
<evidence type="ECO:0000313" key="6">
    <source>
        <dbReference type="EMBL" id="UYQ72279.1"/>
    </source>
</evidence>
<keyword evidence="1 4" id="KW-0597">Phosphoprotein</keyword>
<dbReference type="InterPro" id="IPR050595">
    <property type="entry name" value="Bact_response_regulator"/>
</dbReference>
<dbReference type="Pfam" id="PF00072">
    <property type="entry name" value="Response_reg"/>
    <property type="match status" value="1"/>
</dbReference>
<proteinExistence type="predicted"/>
<name>A0ABY6IS62_9HYPH</name>
<dbReference type="RefSeq" id="WP_264225913.1">
    <property type="nucleotide sequence ID" value="NZ_CP107716.1"/>
</dbReference>
<organism evidence="6 7">
    <name type="scientific">Pelagibacterium flavum</name>
    <dbReference type="NCBI Taxonomy" id="2984530"/>
    <lineage>
        <taxon>Bacteria</taxon>
        <taxon>Pseudomonadati</taxon>
        <taxon>Pseudomonadota</taxon>
        <taxon>Alphaproteobacteria</taxon>
        <taxon>Hyphomicrobiales</taxon>
        <taxon>Devosiaceae</taxon>
        <taxon>Pelagibacterium</taxon>
    </lineage>
</organism>
<dbReference type="InterPro" id="IPR011006">
    <property type="entry name" value="CheY-like_superfamily"/>
</dbReference>
<feature type="modified residue" description="4-aspartylphosphate" evidence="4">
    <location>
        <position position="59"/>
    </location>
</feature>
<protein>
    <submittedName>
        <fullName evidence="6">Response regulator</fullName>
    </submittedName>
</protein>
<dbReference type="PANTHER" id="PTHR44591:SF3">
    <property type="entry name" value="RESPONSE REGULATORY DOMAIN-CONTAINING PROTEIN"/>
    <property type="match status" value="1"/>
</dbReference>
<keyword evidence="2" id="KW-0805">Transcription regulation</keyword>
<feature type="domain" description="Response regulatory" evidence="5">
    <location>
        <begin position="9"/>
        <end position="119"/>
    </location>
</feature>
<reference evidence="6" key="1">
    <citation type="submission" date="2022-10" db="EMBL/GenBank/DDBJ databases">
        <title>YIM 151497 complete genome.</title>
        <authorList>
            <person name="Chen X."/>
        </authorList>
    </citation>
    <scope>NUCLEOTIDE SEQUENCE</scope>
    <source>
        <strain evidence="6">YIM 151497</strain>
    </source>
</reference>
<dbReference type="InterPro" id="IPR001789">
    <property type="entry name" value="Sig_transdc_resp-reg_receiver"/>
</dbReference>
<sequence length="120" mass="12956">MLQRKDAPLILVVEDEPLVRLDITLAMVDAGFSVIEVPDAEQAIELLETRGSIGLVFTDVELAGTLTGFDLAREIKSRWPHIPVLVTSGRAAPRTEVADSFIAKPYDTDAVVSQARALAA</sequence>
<keyword evidence="7" id="KW-1185">Reference proteome</keyword>
<accession>A0ABY6IS62</accession>
<evidence type="ECO:0000256" key="3">
    <source>
        <dbReference type="ARBA" id="ARBA00023163"/>
    </source>
</evidence>
<dbReference type="PROSITE" id="PS50110">
    <property type="entry name" value="RESPONSE_REGULATORY"/>
    <property type="match status" value="1"/>
</dbReference>
<dbReference type="EMBL" id="CP107716">
    <property type="protein sequence ID" value="UYQ72279.1"/>
    <property type="molecule type" value="Genomic_DNA"/>
</dbReference>
<dbReference type="SMART" id="SM00448">
    <property type="entry name" value="REC"/>
    <property type="match status" value="1"/>
</dbReference>
<evidence type="ECO:0000256" key="1">
    <source>
        <dbReference type="ARBA" id="ARBA00022553"/>
    </source>
</evidence>
<keyword evidence="3" id="KW-0804">Transcription</keyword>
<evidence type="ECO:0000256" key="2">
    <source>
        <dbReference type="ARBA" id="ARBA00023015"/>
    </source>
</evidence>
<evidence type="ECO:0000256" key="4">
    <source>
        <dbReference type="PROSITE-ProRule" id="PRU00169"/>
    </source>
</evidence>
<evidence type="ECO:0000313" key="7">
    <source>
        <dbReference type="Proteomes" id="UP001163882"/>
    </source>
</evidence>
<evidence type="ECO:0000259" key="5">
    <source>
        <dbReference type="PROSITE" id="PS50110"/>
    </source>
</evidence>
<dbReference type="Gene3D" id="3.40.50.2300">
    <property type="match status" value="1"/>
</dbReference>
<gene>
    <name evidence="6" type="ORF">OF122_00360</name>
</gene>